<dbReference type="RefSeq" id="WP_067977382.1">
    <property type="nucleotide sequence ID" value="NZ_CP014163.1"/>
</dbReference>
<organism evidence="5 6">
    <name type="scientific">Aerococcus urinaehominis</name>
    <dbReference type="NCBI Taxonomy" id="128944"/>
    <lineage>
        <taxon>Bacteria</taxon>
        <taxon>Bacillati</taxon>
        <taxon>Bacillota</taxon>
        <taxon>Bacilli</taxon>
        <taxon>Lactobacillales</taxon>
        <taxon>Aerococcaceae</taxon>
        <taxon>Aerococcus</taxon>
    </lineage>
</organism>
<dbReference type="AlphaFoldDB" id="A0A0X8FLB5"/>
<proteinExistence type="inferred from homology"/>
<dbReference type="EMBL" id="CP014163">
    <property type="protein sequence ID" value="AMB98722.1"/>
    <property type="molecule type" value="Genomic_DNA"/>
</dbReference>
<keyword evidence="6" id="KW-1185">Reference proteome</keyword>
<evidence type="ECO:0000313" key="6">
    <source>
        <dbReference type="Proteomes" id="UP000062260"/>
    </source>
</evidence>
<evidence type="ECO:0000256" key="1">
    <source>
        <dbReference type="ARBA" id="ARBA00005417"/>
    </source>
</evidence>
<dbReference type="InterPro" id="IPR003439">
    <property type="entry name" value="ABC_transporter-like_ATP-bd"/>
</dbReference>
<evidence type="ECO:0000256" key="4">
    <source>
        <dbReference type="ARBA" id="ARBA00022840"/>
    </source>
</evidence>
<name>A0A0X8FLB5_9LACT</name>
<dbReference type="InterPro" id="IPR003593">
    <property type="entry name" value="AAA+_ATPase"/>
</dbReference>
<dbReference type="Gene3D" id="3.40.50.300">
    <property type="entry name" value="P-loop containing nucleotide triphosphate hydrolases"/>
    <property type="match status" value="1"/>
</dbReference>
<dbReference type="PROSITE" id="PS50893">
    <property type="entry name" value="ABC_TRANSPORTER_2"/>
    <property type="match status" value="1"/>
</dbReference>
<dbReference type="PANTHER" id="PTHR43335">
    <property type="entry name" value="ABC TRANSPORTER, ATP-BINDING PROTEIN"/>
    <property type="match status" value="1"/>
</dbReference>
<dbReference type="KEGG" id="auh:AWM75_01345"/>
<comment type="similarity">
    <text evidence="1">Belongs to the ABC transporter superfamily.</text>
</comment>
<accession>A0A0X8FLB5</accession>
<dbReference type="GO" id="GO:0005524">
    <property type="term" value="F:ATP binding"/>
    <property type="evidence" value="ECO:0007669"/>
    <property type="project" value="UniProtKB-KW"/>
</dbReference>
<evidence type="ECO:0000313" key="5">
    <source>
        <dbReference type="EMBL" id="AMB98722.1"/>
    </source>
</evidence>
<reference evidence="5 6" key="1">
    <citation type="journal article" date="2016" name="Genome Announc.">
        <title>Complete Genome Sequences of Aerococcus christensenii CCUG 28831T, Aerococcus sanguinicola CCUG 43001T, Aerococcus urinae CCUG 36881T, Aerococcus urinaeequi CCUG 28094T, Aerococcus urinaehominis CCUG 42038 BT, and Aerococcus viridans CCUG 4311T.</title>
        <authorList>
            <person name="Carkaci D."/>
            <person name="Dargis R."/>
            <person name="Nielsen X.C."/>
            <person name="Skovgaard O."/>
            <person name="Fuursted K."/>
            <person name="Christensen J.J."/>
        </authorList>
    </citation>
    <scope>NUCLEOTIDE SEQUENCE [LARGE SCALE GENOMIC DNA]</scope>
    <source>
        <strain evidence="5 6">CCUG42038B</strain>
    </source>
</reference>
<gene>
    <name evidence="5" type="ORF">AWM75_01345</name>
</gene>
<keyword evidence="4 5" id="KW-0067">ATP-binding</keyword>
<dbReference type="InterPro" id="IPR017871">
    <property type="entry name" value="ABC_transporter-like_CS"/>
</dbReference>
<dbReference type="STRING" id="128944.AWM75_01345"/>
<evidence type="ECO:0000256" key="3">
    <source>
        <dbReference type="ARBA" id="ARBA00022741"/>
    </source>
</evidence>
<dbReference type="SMART" id="SM00382">
    <property type="entry name" value="AAA"/>
    <property type="match status" value="1"/>
</dbReference>
<sequence length="298" mass="33195">MNTILNIHSLKKSYNGHCILNIESLSIQEKSIYGLIGPNGAGKSTLMKAILGLIEVDAGEIELFGQKVTKHTKKKLNKQLGSLIESPSFYEHLTAKENLAIICELKGIEPSEIMTVLEVVGLSDHANKKVKAYSLGMKQRIGIAIALIGKPKLLILDEPINGLDPYGIEEMRELFLRIVKLTNTSILISSHILDEIEKIASHIGILKAGQLVYNGSLTEYRQLHPPVISITTSNNQLAAQLLNLSDQDDRHQKLVLGKRSNQEIAEIIAFLADKLEIYRVEEEKESLEKLFIKETQNQ</sequence>
<dbReference type="SUPFAM" id="SSF52540">
    <property type="entry name" value="P-loop containing nucleoside triphosphate hydrolases"/>
    <property type="match status" value="1"/>
</dbReference>
<dbReference type="InterPro" id="IPR027417">
    <property type="entry name" value="P-loop_NTPase"/>
</dbReference>
<dbReference type="Pfam" id="PF00005">
    <property type="entry name" value="ABC_tran"/>
    <property type="match status" value="1"/>
</dbReference>
<dbReference type="PANTHER" id="PTHR43335:SF8">
    <property type="entry name" value="ABC TRANSPORTER, ATP-BINDING PROTEIN"/>
    <property type="match status" value="1"/>
</dbReference>
<keyword evidence="2" id="KW-0813">Transport</keyword>
<dbReference type="Proteomes" id="UP000062260">
    <property type="component" value="Chromosome"/>
</dbReference>
<protein>
    <submittedName>
        <fullName evidence="5">ABC transporter ATP-binding protein</fullName>
    </submittedName>
</protein>
<keyword evidence="3" id="KW-0547">Nucleotide-binding</keyword>
<dbReference type="GO" id="GO:0016887">
    <property type="term" value="F:ATP hydrolysis activity"/>
    <property type="evidence" value="ECO:0007669"/>
    <property type="project" value="InterPro"/>
</dbReference>
<dbReference type="PROSITE" id="PS00211">
    <property type="entry name" value="ABC_TRANSPORTER_1"/>
    <property type="match status" value="1"/>
</dbReference>
<dbReference type="OrthoDB" id="9804819at2"/>
<evidence type="ECO:0000256" key="2">
    <source>
        <dbReference type="ARBA" id="ARBA00022448"/>
    </source>
</evidence>
<reference evidence="6" key="2">
    <citation type="submission" date="2016-01" db="EMBL/GenBank/DDBJ databases">
        <title>Six Aerococcus type strain genome sequencing and assembly using PacBio and Illumina Hiseq.</title>
        <authorList>
            <person name="Carkaci D."/>
            <person name="Dargis R."/>
            <person name="Nielsen X.C."/>
            <person name="Skovgaard O."/>
            <person name="Fuursted K."/>
            <person name="Christensen J.J."/>
        </authorList>
    </citation>
    <scope>NUCLEOTIDE SEQUENCE [LARGE SCALE GENOMIC DNA]</scope>
    <source>
        <strain evidence="6">CCUG42038B</strain>
    </source>
</reference>